<evidence type="ECO:0000313" key="2">
    <source>
        <dbReference type="EMBL" id="KPU81801.1"/>
    </source>
</evidence>
<dbReference type="Proteomes" id="UP000007801">
    <property type="component" value="Unassembled WGS sequence"/>
</dbReference>
<dbReference type="InParanoid" id="A0A0P8YL16"/>
<protein>
    <submittedName>
        <fullName evidence="2">Uncharacterized protein</fullName>
    </submittedName>
</protein>
<feature type="region of interest" description="Disordered" evidence="1">
    <location>
        <begin position="60"/>
        <end position="86"/>
    </location>
</feature>
<organism evidence="2 3">
    <name type="scientific">Drosophila ananassae</name>
    <name type="common">Fruit fly</name>
    <dbReference type="NCBI Taxonomy" id="7217"/>
    <lineage>
        <taxon>Eukaryota</taxon>
        <taxon>Metazoa</taxon>
        <taxon>Ecdysozoa</taxon>
        <taxon>Arthropoda</taxon>
        <taxon>Hexapoda</taxon>
        <taxon>Insecta</taxon>
        <taxon>Pterygota</taxon>
        <taxon>Neoptera</taxon>
        <taxon>Endopterygota</taxon>
        <taxon>Diptera</taxon>
        <taxon>Brachycera</taxon>
        <taxon>Muscomorpha</taxon>
        <taxon>Ephydroidea</taxon>
        <taxon>Drosophilidae</taxon>
        <taxon>Drosophila</taxon>
        <taxon>Sophophora</taxon>
    </lineage>
</organism>
<dbReference type="EMBL" id="CH909927">
    <property type="protein sequence ID" value="KPU81801.1"/>
    <property type="molecule type" value="Genomic_DNA"/>
</dbReference>
<evidence type="ECO:0000256" key="1">
    <source>
        <dbReference type="SAM" id="MobiDB-lite"/>
    </source>
</evidence>
<dbReference type="OrthoDB" id="7873080at2759"/>
<feature type="region of interest" description="Disordered" evidence="1">
    <location>
        <begin position="99"/>
        <end position="153"/>
    </location>
</feature>
<keyword evidence="3" id="KW-1185">Reference proteome</keyword>
<reference evidence="2 3" key="1">
    <citation type="journal article" date="2007" name="Nature">
        <title>Evolution of genes and genomes on the Drosophila phylogeny.</title>
        <authorList>
            <consortium name="Drosophila 12 Genomes Consortium"/>
            <person name="Clark A.G."/>
            <person name="Eisen M.B."/>
            <person name="Smith D.R."/>
            <person name="Bergman C.M."/>
            <person name="Oliver B."/>
            <person name="Markow T.A."/>
            <person name="Kaufman T.C."/>
            <person name="Kellis M."/>
            <person name="Gelbart W."/>
            <person name="Iyer V.N."/>
            <person name="Pollard D.A."/>
            <person name="Sackton T.B."/>
            <person name="Larracuente A.M."/>
            <person name="Singh N.D."/>
            <person name="Abad J.P."/>
            <person name="Abt D.N."/>
            <person name="Adryan B."/>
            <person name="Aguade M."/>
            <person name="Akashi H."/>
            <person name="Anderson W.W."/>
            <person name="Aquadro C.F."/>
            <person name="Ardell D.H."/>
            <person name="Arguello R."/>
            <person name="Artieri C.G."/>
            <person name="Barbash D.A."/>
            <person name="Barker D."/>
            <person name="Barsanti P."/>
            <person name="Batterham P."/>
            <person name="Batzoglou S."/>
            <person name="Begun D."/>
            <person name="Bhutkar A."/>
            <person name="Blanco E."/>
            <person name="Bosak S.A."/>
            <person name="Bradley R.K."/>
            <person name="Brand A.D."/>
            <person name="Brent M.R."/>
            <person name="Brooks A.N."/>
            <person name="Brown R.H."/>
            <person name="Butlin R.K."/>
            <person name="Caggese C."/>
            <person name="Calvi B.R."/>
            <person name="Bernardo de Carvalho A."/>
            <person name="Caspi A."/>
            <person name="Castrezana S."/>
            <person name="Celniker S.E."/>
            <person name="Chang J.L."/>
            <person name="Chapple C."/>
            <person name="Chatterji S."/>
            <person name="Chinwalla A."/>
            <person name="Civetta A."/>
            <person name="Clifton S.W."/>
            <person name="Comeron J.M."/>
            <person name="Costello J.C."/>
            <person name="Coyne J.A."/>
            <person name="Daub J."/>
            <person name="David R.G."/>
            <person name="Delcher A.L."/>
            <person name="Delehaunty K."/>
            <person name="Do C.B."/>
            <person name="Ebling H."/>
            <person name="Edwards K."/>
            <person name="Eickbush T."/>
            <person name="Evans J.D."/>
            <person name="Filipski A."/>
            <person name="Findeiss S."/>
            <person name="Freyhult E."/>
            <person name="Fulton L."/>
            <person name="Fulton R."/>
            <person name="Garcia A.C."/>
            <person name="Gardiner A."/>
            <person name="Garfield D.A."/>
            <person name="Garvin B.E."/>
            <person name="Gibson G."/>
            <person name="Gilbert D."/>
            <person name="Gnerre S."/>
            <person name="Godfrey J."/>
            <person name="Good R."/>
            <person name="Gotea V."/>
            <person name="Gravely B."/>
            <person name="Greenberg A.J."/>
            <person name="Griffiths-Jones S."/>
            <person name="Gross S."/>
            <person name="Guigo R."/>
            <person name="Gustafson E.A."/>
            <person name="Haerty W."/>
            <person name="Hahn M.W."/>
            <person name="Halligan D.L."/>
            <person name="Halpern A.L."/>
            <person name="Halter G.M."/>
            <person name="Han M.V."/>
            <person name="Heger A."/>
            <person name="Hillier L."/>
            <person name="Hinrichs A.S."/>
            <person name="Holmes I."/>
            <person name="Hoskins R.A."/>
            <person name="Hubisz M.J."/>
            <person name="Hultmark D."/>
            <person name="Huntley M.A."/>
            <person name="Jaffe D.B."/>
            <person name="Jagadeeshan S."/>
            <person name="Jeck W.R."/>
            <person name="Johnson J."/>
            <person name="Jones C.D."/>
            <person name="Jordan W.C."/>
            <person name="Karpen G.H."/>
            <person name="Kataoka E."/>
            <person name="Keightley P.D."/>
            <person name="Kheradpour P."/>
            <person name="Kirkness E.F."/>
            <person name="Koerich L.B."/>
            <person name="Kristiansen K."/>
            <person name="Kudrna D."/>
            <person name="Kulathinal R.J."/>
            <person name="Kumar S."/>
            <person name="Kwok R."/>
            <person name="Lander E."/>
            <person name="Langley C.H."/>
            <person name="Lapoint R."/>
            <person name="Lazzaro B.P."/>
            <person name="Lee S.J."/>
            <person name="Levesque L."/>
            <person name="Li R."/>
            <person name="Lin C.F."/>
            <person name="Lin M.F."/>
            <person name="Lindblad-Toh K."/>
            <person name="Llopart A."/>
            <person name="Long M."/>
            <person name="Low L."/>
            <person name="Lozovsky E."/>
            <person name="Lu J."/>
            <person name="Luo M."/>
            <person name="Machado C.A."/>
            <person name="Makalowski W."/>
            <person name="Marzo M."/>
            <person name="Matsuda M."/>
            <person name="Matzkin L."/>
            <person name="McAllister B."/>
            <person name="McBride C.S."/>
            <person name="McKernan B."/>
            <person name="McKernan K."/>
            <person name="Mendez-Lago M."/>
            <person name="Minx P."/>
            <person name="Mollenhauer M.U."/>
            <person name="Montooth K."/>
            <person name="Mount S.M."/>
            <person name="Mu X."/>
            <person name="Myers E."/>
            <person name="Negre B."/>
            <person name="Newfeld S."/>
            <person name="Nielsen R."/>
            <person name="Noor M.A."/>
            <person name="O'Grady P."/>
            <person name="Pachter L."/>
            <person name="Papaceit M."/>
            <person name="Parisi M.J."/>
            <person name="Parisi M."/>
            <person name="Parts L."/>
            <person name="Pedersen J.S."/>
            <person name="Pesole G."/>
            <person name="Phillippy A.M."/>
            <person name="Ponting C.P."/>
            <person name="Pop M."/>
            <person name="Porcelli D."/>
            <person name="Powell J.R."/>
            <person name="Prohaska S."/>
            <person name="Pruitt K."/>
            <person name="Puig M."/>
            <person name="Quesneville H."/>
            <person name="Ram K.R."/>
            <person name="Rand D."/>
            <person name="Rasmussen M.D."/>
            <person name="Reed L.K."/>
            <person name="Reenan R."/>
            <person name="Reily A."/>
            <person name="Remington K.A."/>
            <person name="Rieger T.T."/>
            <person name="Ritchie M.G."/>
            <person name="Robin C."/>
            <person name="Rogers Y.H."/>
            <person name="Rohde C."/>
            <person name="Rozas J."/>
            <person name="Rubenfield M.J."/>
            <person name="Ruiz A."/>
            <person name="Russo S."/>
            <person name="Salzberg S.L."/>
            <person name="Sanchez-Gracia A."/>
            <person name="Saranga D.J."/>
            <person name="Sato H."/>
            <person name="Schaeffer S.W."/>
            <person name="Schatz M.C."/>
            <person name="Schlenke T."/>
            <person name="Schwartz R."/>
            <person name="Segarra C."/>
            <person name="Singh R.S."/>
            <person name="Sirot L."/>
            <person name="Sirota M."/>
            <person name="Sisneros N.B."/>
            <person name="Smith C.D."/>
            <person name="Smith T.F."/>
            <person name="Spieth J."/>
            <person name="Stage D.E."/>
            <person name="Stark A."/>
            <person name="Stephan W."/>
            <person name="Strausberg R.L."/>
            <person name="Strempel S."/>
            <person name="Sturgill D."/>
            <person name="Sutton G."/>
            <person name="Sutton G.G."/>
            <person name="Tao W."/>
            <person name="Teichmann S."/>
            <person name="Tobari Y.N."/>
            <person name="Tomimura Y."/>
            <person name="Tsolas J.M."/>
            <person name="Valente V.L."/>
            <person name="Venter E."/>
            <person name="Venter J.C."/>
            <person name="Vicario S."/>
            <person name="Vieira F.G."/>
            <person name="Vilella A.J."/>
            <person name="Villasante A."/>
            <person name="Walenz B."/>
            <person name="Wang J."/>
            <person name="Wasserman M."/>
            <person name="Watts T."/>
            <person name="Wilson D."/>
            <person name="Wilson R.K."/>
            <person name="Wing R.A."/>
            <person name="Wolfner M.F."/>
            <person name="Wong A."/>
            <person name="Wong G.K."/>
            <person name="Wu C.I."/>
            <person name="Wu G."/>
            <person name="Yamamoto D."/>
            <person name="Yang H.P."/>
            <person name="Yang S.P."/>
            <person name="Yorke J.A."/>
            <person name="Yoshida K."/>
            <person name="Zdobnov E."/>
            <person name="Zhang P."/>
            <person name="Zhang Y."/>
            <person name="Zimin A.V."/>
            <person name="Baldwin J."/>
            <person name="Abdouelleil A."/>
            <person name="Abdulkadir J."/>
            <person name="Abebe A."/>
            <person name="Abera B."/>
            <person name="Abreu J."/>
            <person name="Acer S.C."/>
            <person name="Aftuck L."/>
            <person name="Alexander A."/>
            <person name="An P."/>
            <person name="Anderson E."/>
            <person name="Anderson S."/>
            <person name="Arachi H."/>
            <person name="Azer M."/>
            <person name="Bachantsang P."/>
            <person name="Barry A."/>
            <person name="Bayul T."/>
            <person name="Berlin A."/>
            <person name="Bessette D."/>
            <person name="Bloom T."/>
            <person name="Blye J."/>
            <person name="Boguslavskiy L."/>
            <person name="Bonnet C."/>
            <person name="Boukhgalter B."/>
            <person name="Bourzgui I."/>
            <person name="Brown A."/>
            <person name="Cahill P."/>
            <person name="Channer S."/>
            <person name="Cheshatsang Y."/>
            <person name="Chuda L."/>
            <person name="Citroen M."/>
            <person name="Collymore A."/>
            <person name="Cooke P."/>
            <person name="Costello M."/>
            <person name="D'Aco K."/>
            <person name="Daza R."/>
            <person name="De Haan G."/>
            <person name="DeGray S."/>
            <person name="DeMaso C."/>
            <person name="Dhargay N."/>
            <person name="Dooley K."/>
            <person name="Dooley E."/>
            <person name="Doricent M."/>
            <person name="Dorje P."/>
            <person name="Dorjee K."/>
            <person name="Dupes A."/>
            <person name="Elong R."/>
            <person name="Falk J."/>
            <person name="Farina A."/>
            <person name="Faro S."/>
            <person name="Ferguson D."/>
            <person name="Fisher S."/>
            <person name="Foley C.D."/>
            <person name="Franke A."/>
            <person name="Friedrich D."/>
            <person name="Gadbois L."/>
            <person name="Gearin G."/>
            <person name="Gearin C.R."/>
            <person name="Giannoukos G."/>
            <person name="Goode T."/>
            <person name="Graham J."/>
            <person name="Grandbois E."/>
            <person name="Grewal S."/>
            <person name="Gyaltsen K."/>
            <person name="Hafez N."/>
            <person name="Hagos B."/>
            <person name="Hall J."/>
            <person name="Henson C."/>
            <person name="Hollinger A."/>
            <person name="Honan T."/>
            <person name="Huard M.D."/>
            <person name="Hughes L."/>
            <person name="Hurhula B."/>
            <person name="Husby M.E."/>
            <person name="Kamat A."/>
            <person name="Kanga B."/>
            <person name="Kashin S."/>
            <person name="Khazanovich D."/>
            <person name="Kisner P."/>
            <person name="Lance K."/>
            <person name="Lara M."/>
            <person name="Lee W."/>
            <person name="Lennon N."/>
            <person name="Letendre F."/>
            <person name="LeVine R."/>
            <person name="Lipovsky A."/>
            <person name="Liu X."/>
            <person name="Liu J."/>
            <person name="Liu S."/>
            <person name="Lokyitsang T."/>
            <person name="Lokyitsang Y."/>
            <person name="Lubonja R."/>
            <person name="Lui A."/>
            <person name="MacDonald P."/>
            <person name="Magnisalis V."/>
            <person name="Maru K."/>
            <person name="Matthews C."/>
            <person name="McCusker W."/>
            <person name="McDonough S."/>
            <person name="Mehta T."/>
            <person name="Meldrim J."/>
            <person name="Meneus L."/>
            <person name="Mihai O."/>
            <person name="Mihalev A."/>
            <person name="Mihova T."/>
            <person name="Mittelman R."/>
            <person name="Mlenga V."/>
            <person name="Montmayeur A."/>
            <person name="Mulrain L."/>
            <person name="Navidi A."/>
            <person name="Naylor J."/>
            <person name="Negash T."/>
            <person name="Nguyen T."/>
            <person name="Nguyen N."/>
            <person name="Nicol R."/>
            <person name="Norbu C."/>
            <person name="Norbu N."/>
            <person name="Novod N."/>
            <person name="O'Neill B."/>
            <person name="Osman S."/>
            <person name="Markiewicz E."/>
            <person name="Oyono O.L."/>
            <person name="Patti C."/>
            <person name="Phunkhang P."/>
            <person name="Pierre F."/>
            <person name="Priest M."/>
            <person name="Raghuraman S."/>
            <person name="Rege F."/>
            <person name="Reyes R."/>
            <person name="Rise C."/>
            <person name="Rogov P."/>
            <person name="Ross K."/>
            <person name="Ryan E."/>
            <person name="Settipalli S."/>
            <person name="Shea T."/>
            <person name="Sherpa N."/>
            <person name="Shi L."/>
            <person name="Shih D."/>
            <person name="Sparrow T."/>
            <person name="Spaulding J."/>
            <person name="Stalker J."/>
            <person name="Stange-Thomann N."/>
            <person name="Stavropoulos S."/>
            <person name="Stone C."/>
            <person name="Strader C."/>
            <person name="Tesfaye S."/>
            <person name="Thomson T."/>
            <person name="Thoulutsang Y."/>
            <person name="Thoulutsang D."/>
            <person name="Topham K."/>
            <person name="Topping I."/>
            <person name="Tsamla T."/>
            <person name="Vassiliev H."/>
            <person name="Vo A."/>
            <person name="Wangchuk T."/>
            <person name="Wangdi T."/>
            <person name="Weiand M."/>
            <person name="Wilkinson J."/>
            <person name="Wilson A."/>
            <person name="Yadav S."/>
            <person name="Young G."/>
            <person name="Yu Q."/>
            <person name="Zembek L."/>
            <person name="Zhong D."/>
            <person name="Zimmer A."/>
            <person name="Zwirko Z."/>
            <person name="Jaffe D.B."/>
            <person name="Alvarez P."/>
            <person name="Brockman W."/>
            <person name="Butler J."/>
            <person name="Chin C."/>
            <person name="Gnerre S."/>
            <person name="Grabherr M."/>
            <person name="Kleber M."/>
            <person name="Mauceli E."/>
            <person name="MacCallum I."/>
        </authorList>
    </citation>
    <scope>NUCLEOTIDE SEQUENCE [LARGE SCALE GENOMIC DNA]</scope>
    <source>
        <strain evidence="3">Tucson 14024-0371.13</strain>
    </source>
</reference>
<dbReference type="AlphaFoldDB" id="A0A0P8YL16"/>
<feature type="compositionally biased region" description="Low complexity" evidence="1">
    <location>
        <begin position="144"/>
        <end position="153"/>
    </location>
</feature>
<name>A0A0P8YL16_DROAN</name>
<feature type="compositionally biased region" description="Basic residues" evidence="1">
    <location>
        <begin position="197"/>
        <end position="213"/>
    </location>
</feature>
<gene>
    <name evidence="2" type="primary">Dana\GF27545</name>
    <name evidence="2" type="ORF">GF27545</name>
</gene>
<feature type="non-terminal residue" evidence="2">
    <location>
        <position position="225"/>
    </location>
</feature>
<evidence type="ECO:0000313" key="3">
    <source>
        <dbReference type="Proteomes" id="UP000007801"/>
    </source>
</evidence>
<feature type="region of interest" description="Disordered" evidence="1">
    <location>
        <begin position="169"/>
        <end position="225"/>
    </location>
</feature>
<accession>A0A0P8YL16</accession>
<feature type="compositionally biased region" description="Polar residues" evidence="1">
    <location>
        <begin position="64"/>
        <end position="83"/>
    </location>
</feature>
<proteinExistence type="predicted"/>
<sequence>MASRQQPRHTAKACQLAHMTLEQPLLTWPTEQTTASRQLHCRTTATAHQHNAQPPGIAIADLATGTNSGDQATTSPHGSNGQPTRRARTWISHHRSATRTINGTQAATPHKALAHQPRRKHQKAPPMDWPPNLRRRPGSNIAAQQQPTNTTQNHLDHAATALAIRPRDGVQAATPPHSKGLPTPTHFPGKPLLTGLKNKKRLPGATCRTHHGPQNKPTLLGNPRR</sequence>
<feature type="compositionally biased region" description="Basic residues" evidence="1">
    <location>
        <begin position="112"/>
        <end position="123"/>
    </location>
</feature>